<organism evidence="1 2">
    <name type="scientific">Psychromarinibacter sediminicola</name>
    <dbReference type="NCBI Taxonomy" id="3033385"/>
    <lineage>
        <taxon>Bacteria</taxon>
        <taxon>Pseudomonadati</taxon>
        <taxon>Pseudomonadota</taxon>
        <taxon>Alphaproteobacteria</taxon>
        <taxon>Rhodobacterales</taxon>
        <taxon>Paracoccaceae</taxon>
        <taxon>Psychromarinibacter</taxon>
    </lineage>
</organism>
<evidence type="ECO:0000313" key="2">
    <source>
        <dbReference type="Proteomes" id="UP001220964"/>
    </source>
</evidence>
<dbReference type="SUPFAM" id="SSF55920">
    <property type="entry name" value="Creatinase/aminopeptidase"/>
    <property type="match status" value="1"/>
</dbReference>
<proteinExistence type="predicted"/>
<accession>A0AAE3NP82</accession>
<evidence type="ECO:0000313" key="1">
    <source>
        <dbReference type="EMBL" id="MDF0599472.1"/>
    </source>
</evidence>
<dbReference type="Gene3D" id="3.90.230.10">
    <property type="entry name" value="Creatinase/methionine aminopeptidase superfamily"/>
    <property type="match status" value="1"/>
</dbReference>
<sequence length="451" mass="47867">MAGLRSIQIPDFGSPLAAPPIPAETYAARCDAAFAAAGTDWLYVYADREHLANIMHLTGFEPRFEEAALLLGRTRRVLFVGNESIDYAVRAGLPDLEPVLAQCFSLPGQDRSRAPDLKALLGAAGVKKGDTVGVVGWKYDEEGDPETRGFYVPHAQIRALAAAVGGEEGLVERTEVLLHPATGQRLTVDADQIAAFDWGAARASEAVWRVVSGTRPGQAELEAARALGYAGEPLTAHVMLSSSGRDGNVVGLASPSGRILNKGDGITCGIGFWGGLSARAGLLTDAADEAFLDHASAYFRALVRWYDTADLGTEGGVLHAATVEALRAGGLDAALNPGHLTSYDEWSQTPVRPGATETLKSGMMIQVDVIPVPMTPGEALNCEDTVVFADAALRDDLAARHPDVWARIEARRAFVATEIGVELKPCILPLSNTPLCLAPFWLAPDRLLAAR</sequence>
<reference evidence="1" key="1">
    <citation type="submission" date="2023-03" db="EMBL/GenBank/DDBJ databases">
        <title>Multiphase analysis and comparison of six strains from genera Psychromarinibacter, Lutimaribacter, and Maritimibacter, including a novel species: Psychromarinibacter sediminicola sp. nov.</title>
        <authorList>
            <person name="Wang Y.-H."/>
            <person name="Ye M.-Q."/>
            <person name="Du Z.-J."/>
        </authorList>
    </citation>
    <scope>NUCLEOTIDE SEQUENCE</scope>
    <source>
        <strain evidence="1">C21-152</strain>
    </source>
</reference>
<dbReference type="AlphaFoldDB" id="A0AAE3NP82"/>
<dbReference type="Proteomes" id="UP001220964">
    <property type="component" value="Unassembled WGS sequence"/>
</dbReference>
<protein>
    <recommendedName>
        <fullName evidence="3">Xaa-Pro aminopeptidase</fullName>
    </recommendedName>
</protein>
<dbReference type="RefSeq" id="WP_275565618.1">
    <property type="nucleotide sequence ID" value="NZ_JARGYC010000003.1"/>
</dbReference>
<comment type="caution">
    <text evidence="1">The sequence shown here is derived from an EMBL/GenBank/DDBJ whole genome shotgun (WGS) entry which is preliminary data.</text>
</comment>
<evidence type="ECO:0008006" key="3">
    <source>
        <dbReference type="Google" id="ProtNLM"/>
    </source>
</evidence>
<dbReference type="InterPro" id="IPR036005">
    <property type="entry name" value="Creatinase/aminopeptidase-like"/>
</dbReference>
<dbReference type="EMBL" id="JARGYC010000003">
    <property type="protein sequence ID" value="MDF0599472.1"/>
    <property type="molecule type" value="Genomic_DNA"/>
</dbReference>
<gene>
    <name evidence="1" type="ORF">P1J78_01895</name>
</gene>
<keyword evidence="2" id="KW-1185">Reference proteome</keyword>
<name>A0AAE3NP82_9RHOB</name>